<dbReference type="EMBL" id="NDIQ01000001">
    <property type="protein sequence ID" value="PRT52485.1"/>
    <property type="molecule type" value="Genomic_DNA"/>
</dbReference>
<dbReference type="Pfam" id="PF03661">
    <property type="entry name" value="TMEM33_Pom33"/>
    <property type="match status" value="1"/>
</dbReference>
<name>A0A2T0FBZ8_9ASCO</name>
<feature type="transmembrane region" description="Helical" evidence="6">
    <location>
        <begin position="59"/>
        <end position="78"/>
    </location>
</feature>
<dbReference type="PANTHER" id="PTHR12703">
    <property type="entry name" value="TRANSMEMBRANE PROTEIN 33"/>
    <property type="match status" value="1"/>
</dbReference>
<dbReference type="STRING" id="45607.A0A2T0FBZ8"/>
<evidence type="ECO:0000256" key="6">
    <source>
        <dbReference type="SAM" id="Phobius"/>
    </source>
</evidence>
<comment type="similarity">
    <text evidence="2">Belongs to the PER33/POM33 family.</text>
</comment>
<keyword evidence="8" id="KW-1185">Reference proteome</keyword>
<evidence type="ECO:0000256" key="4">
    <source>
        <dbReference type="ARBA" id="ARBA00022989"/>
    </source>
</evidence>
<dbReference type="InterPro" id="IPR051645">
    <property type="entry name" value="PER33/POM33_regulator"/>
</dbReference>
<dbReference type="InterPro" id="IPR005344">
    <property type="entry name" value="TMEM33/Pom33"/>
</dbReference>
<dbReference type="GO" id="GO:0005783">
    <property type="term" value="C:endoplasmic reticulum"/>
    <property type="evidence" value="ECO:0007669"/>
    <property type="project" value="TreeGrafter"/>
</dbReference>
<dbReference type="GO" id="GO:0061024">
    <property type="term" value="P:membrane organization"/>
    <property type="evidence" value="ECO:0007669"/>
    <property type="project" value="TreeGrafter"/>
</dbReference>
<dbReference type="RefSeq" id="XP_024662431.1">
    <property type="nucleotide sequence ID" value="XM_024806663.1"/>
</dbReference>
<keyword evidence="4 6" id="KW-1133">Transmembrane helix</keyword>
<comment type="caution">
    <text evidence="7">The sequence shown here is derived from an EMBL/GenBank/DDBJ whole genome shotgun (WGS) entry which is preliminary data.</text>
</comment>
<reference evidence="7 8" key="1">
    <citation type="submission" date="2017-04" db="EMBL/GenBank/DDBJ databases">
        <title>Genome sequencing of [Candida] sorbophila.</title>
        <authorList>
            <person name="Ahn J.O."/>
        </authorList>
    </citation>
    <scope>NUCLEOTIDE SEQUENCE [LARGE SCALE GENOMIC DNA]</scope>
    <source>
        <strain evidence="7 8">DS02</strain>
    </source>
</reference>
<evidence type="ECO:0000313" key="7">
    <source>
        <dbReference type="EMBL" id="PRT52485.1"/>
    </source>
</evidence>
<protein>
    <submittedName>
        <fullName evidence="7">Nucleoporin POM33</fullName>
    </submittedName>
</protein>
<gene>
    <name evidence="7" type="ORF">B9G98_00105</name>
</gene>
<dbReference type="GO" id="GO:0016020">
    <property type="term" value="C:membrane"/>
    <property type="evidence" value="ECO:0007669"/>
    <property type="project" value="UniProtKB-SubCell"/>
</dbReference>
<feature type="transmembrane region" description="Helical" evidence="6">
    <location>
        <begin position="98"/>
        <end position="124"/>
    </location>
</feature>
<proteinExistence type="inferred from homology"/>
<keyword evidence="5 6" id="KW-0472">Membrane</keyword>
<dbReference type="PANTHER" id="PTHR12703:SF4">
    <property type="entry name" value="TRANSMEMBRANE PROTEIN 33"/>
    <property type="match status" value="1"/>
</dbReference>
<evidence type="ECO:0000313" key="8">
    <source>
        <dbReference type="Proteomes" id="UP000238350"/>
    </source>
</evidence>
<keyword evidence="3 6" id="KW-0812">Transmembrane</keyword>
<dbReference type="GeneID" id="36513854"/>
<dbReference type="AlphaFoldDB" id="A0A2T0FBZ8"/>
<dbReference type="Proteomes" id="UP000238350">
    <property type="component" value="Unassembled WGS sequence"/>
</dbReference>
<evidence type="ECO:0000256" key="5">
    <source>
        <dbReference type="ARBA" id="ARBA00023136"/>
    </source>
</evidence>
<comment type="subcellular location">
    <subcellularLocation>
        <location evidence="1">Membrane</location>
        <topology evidence="1">Multi-pass membrane protein</topology>
    </subcellularLocation>
</comment>
<evidence type="ECO:0000256" key="2">
    <source>
        <dbReference type="ARBA" id="ARBA00007322"/>
    </source>
</evidence>
<accession>A0A2T0FBZ8</accession>
<organism evidence="7 8">
    <name type="scientific">Wickerhamiella sorbophila</name>
    <dbReference type="NCBI Taxonomy" id="45607"/>
    <lineage>
        <taxon>Eukaryota</taxon>
        <taxon>Fungi</taxon>
        <taxon>Dikarya</taxon>
        <taxon>Ascomycota</taxon>
        <taxon>Saccharomycotina</taxon>
        <taxon>Dipodascomycetes</taxon>
        <taxon>Dipodascales</taxon>
        <taxon>Trichomonascaceae</taxon>
        <taxon>Wickerhamiella</taxon>
    </lineage>
</organism>
<evidence type="ECO:0000256" key="1">
    <source>
        <dbReference type="ARBA" id="ARBA00004141"/>
    </source>
</evidence>
<dbReference type="GO" id="GO:0071786">
    <property type="term" value="P:endoplasmic reticulum tubular network organization"/>
    <property type="evidence" value="ECO:0007669"/>
    <property type="project" value="TreeGrafter"/>
</dbReference>
<dbReference type="OrthoDB" id="5581259at2759"/>
<evidence type="ECO:0000256" key="3">
    <source>
        <dbReference type="ARBA" id="ARBA00022692"/>
    </source>
</evidence>
<sequence>MSTPQAKADGAKPHDSKAKLAELTRTIEFKWYASHVTVVTFTMIYMLLRLFFSGRFPGFLYKMVFVAASAAFGLIVYQKYTTGQLTPAILSRDDSVHYLYLAVVWLFTMERYFAPLPFAIFSFFHALTYARSYLLPAMYATPPRELAQRIDHVVKKYNEPFTKVAAQVEFGQLIVLILAALRARKGTWIQLLLYVVFFRSRYSVSRYTQGAVKSVEVRIDNLVPAGPAKDIWLKFKAAVAAIPGPVPKPTK</sequence>
<feature type="transmembrane region" description="Helical" evidence="6">
    <location>
        <begin position="32"/>
        <end position="52"/>
    </location>
</feature>